<reference evidence="9" key="1">
    <citation type="submission" date="2020-07" db="EMBL/GenBank/DDBJ databases">
        <title>Vallitalea pronyensis genome.</title>
        <authorList>
            <person name="Postec A."/>
        </authorList>
    </citation>
    <scope>NUCLEOTIDE SEQUENCE</scope>
    <source>
        <strain evidence="9">FatNI3</strain>
    </source>
</reference>
<dbReference type="PANTHER" id="PTHR11547:SF38">
    <property type="entry name" value="ARGININE KINASE 1-RELATED"/>
    <property type="match status" value="1"/>
</dbReference>
<dbReference type="CDD" id="cd07930">
    <property type="entry name" value="bacterial_phosphagen_kinase"/>
    <property type="match status" value="1"/>
</dbReference>
<feature type="binding site" evidence="5 6">
    <location>
        <position position="114"/>
    </location>
    <ligand>
        <name>ATP</name>
        <dbReference type="ChEBI" id="CHEBI:30616"/>
    </ligand>
</feature>
<evidence type="ECO:0000256" key="7">
    <source>
        <dbReference type="RuleBase" id="RU000505"/>
    </source>
</evidence>
<keyword evidence="5" id="KW-0021">Allosteric enzyme</keyword>
<dbReference type="HAMAP" id="MF_00602">
    <property type="entry name" value="Prot_Arg_kinase"/>
    <property type="match status" value="1"/>
</dbReference>
<sequence>MLKWYEKNANNNDVVISSRVRLARNLETYHFPSKLTKEIASRIVHEVEDIVLKASSSHYFERMDMEALSPLDKVAMVERHVVSPNFVQSSIPTGLILSEDESLSIMINEEDHLRIQSISNGFNLEEALQNANHIDDLLEEKITYAYDERMGYLTACPTNVGTGLRASYMIHVPALETTGKLQFILEAIGKFGLTVRGIYGEGSQGRGSVFQISNQVTLGHSEEEIIENLTSVTNQIVEQERSLRKKLLSEKRMQFEDAVYRSYGALTYARILSSNEAMTLLSDMKLGYELGILNFEHTEPINIYGLMTCIQPANLQKEMKRELKIEERDMARATFIRQNLPKIKT</sequence>
<dbReference type="GO" id="GO:0005615">
    <property type="term" value="C:extracellular space"/>
    <property type="evidence" value="ECO:0007669"/>
    <property type="project" value="TreeGrafter"/>
</dbReference>
<dbReference type="AlphaFoldDB" id="A0A8J8MN95"/>
<dbReference type="PANTHER" id="PTHR11547">
    <property type="entry name" value="ARGININE OR CREATINE KINASE"/>
    <property type="match status" value="1"/>
</dbReference>
<feature type="short sequence motif" description="RDXXRA motif of the pArg binding pocket involved in allosteric regulation" evidence="5">
    <location>
        <begin position="328"/>
        <end position="333"/>
    </location>
</feature>
<feature type="binding site" evidence="5 6">
    <location>
        <begin position="17"/>
        <end position="21"/>
    </location>
    <ligand>
        <name>ATP</name>
        <dbReference type="ChEBI" id="CHEBI:30616"/>
    </ligand>
</feature>
<evidence type="ECO:0000313" key="10">
    <source>
        <dbReference type="Proteomes" id="UP000683246"/>
    </source>
</evidence>
<feature type="binding site" evidence="5 6">
    <location>
        <position position="80"/>
    </location>
    <ligand>
        <name>ATP</name>
        <dbReference type="ChEBI" id="CHEBI:30616"/>
    </ligand>
</feature>
<name>A0A8J8MN95_9FIRM</name>
<dbReference type="InterPro" id="IPR023660">
    <property type="entry name" value="Arg_Kinase"/>
</dbReference>
<organism evidence="9 10">
    <name type="scientific">Vallitalea pronyensis</name>
    <dbReference type="NCBI Taxonomy" id="1348613"/>
    <lineage>
        <taxon>Bacteria</taxon>
        <taxon>Bacillati</taxon>
        <taxon>Bacillota</taxon>
        <taxon>Clostridia</taxon>
        <taxon>Lachnospirales</taxon>
        <taxon>Vallitaleaceae</taxon>
        <taxon>Vallitalea</taxon>
    </lineage>
</organism>
<comment type="similarity">
    <text evidence="5 6 7">Belongs to the ATP:guanido phosphotransferase family.</text>
</comment>
<comment type="caution">
    <text evidence="5">Lacks conserved residue(s) required for the propagation of feature annotation.</text>
</comment>
<dbReference type="PROSITE" id="PS51510">
    <property type="entry name" value="PHOSPHAGEN_KINASE_C"/>
    <property type="match status" value="1"/>
</dbReference>
<dbReference type="RefSeq" id="WP_212695058.1">
    <property type="nucleotide sequence ID" value="NZ_CP058649.1"/>
</dbReference>
<dbReference type="InterPro" id="IPR022414">
    <property type="entry name" value="ATP-guanido_PTrfase_cat"/>
</dbReference>
<evidence type="ECO:0000256" key="1">
    <source>
        <dbReference type="ARBA" id="ARBA00022679"/>
    </source>
</evidence>
<accession>A0A8J8MN95</accession>
<dbReference type="Pfam" id="PF00217">
    <property type="entry name" value="ATP-gua_Ptrans"/>
    <property type="match status" value="1"/>
</dbReference>
<dbReference type="Gene3D" id="3.30.590.10">
    <property type="entry name" value="Glutamine synthetase/guanido kinase, catalytic domain"/>
    <property type="match status" value="1"/>
</dbReference>
<keyword evidence="4 5" id="KW-0067">ATP-binding</keyword>
<comment type="function">
    <text evidence="5">Catalyzes the specific phosphorylation of arginine residues in proteins.</text>
</comment>
<keyword evidence="2 5" id="KW-0547">Nucleotide-binding</keyword>
<dbReference type="EMBL" id="CP058649">
    <property type="protein sequence ID" value="QUI24363.1"/>
    <property type="molecule type" value="Genomic_DNA"/>
</dbReference>
<dbReference type="GO" id="GO:0004111">
    <property type="term" value="F:creatine kinase activity"/>
    <property type="evidence" value="ECO:0007669"/>
    <property type="project" value="InterPro"/>
</dbReference>
<feature type="domain" description="Phosphagen kinase C-terminal" evidence="8">
    <location>
        <begin position="14"/>
        <end position="243"/>
    </location>
</feature>
<feature type="binding site" evidence="6">
    <location>
        <begin position="165"/>
        <end position="169"/>
    </location>
    <ligand>
        <name>ATP</name>
        <dbReference type="ChEBI" id="CHEBI:30616"/>
    </ligand>
</feature>
<dbReference type="SUPFAM" id="SSF55931">
    <property type="entry name" value="Glutamine synthetase/guanido kinase"/>
    <property type="match status" value="1"/>
</dbReference>
<comment type="catalytic activity">
    <reaction evidence="5">
        <text>L-arginyl-[protein] + ATP = N(omega)-phospho-L-arginyl-[protein] + ADP + H(+)</text>
        <dbReference type="Rhea" id="RHEA:43384"/>
        <dbReference type="Rhea" id="RHEA-COMP:10532"/>
        <dbReference type="Rhea" id="RHEA-COMP:10533"/>
        <dbReference type="ChEBI" id="CHEBI:15378"/>
        <dbReference type="ChEBI" id="CHEBI:29965"/>
        <dbReference type="ChEBI" id="CHEBI:30616"/>
        <dbReference type="ChEBI" id="CHEBI:83226"/>
        <dbReference type="ChEBI" id="CHEBI:456216"/>
        <dbReference type="EC" id="2.7.14.1"/>
    </reaction>
</comment>
<evidence type="ECO:0000256" key="5">
    <source>
        <dbReference type="HAMAP-Rule" id="MF_00602"/>
    </source>
</evidence>
<evidence type="ECO:0000256" key="6">
    <source>
        <dbReference type="PROSITE-ProRule" id="PRU00843"/>
    </source>
</evidence>
<dbReference type="InterPro" id="IPR022415">
    <property type="entry name" value="ATP-guanido_PTrfase_AS"/>
</dbReference>
<dbReference type="KEGG" id="vpy:HZI73_19590"/>
<evidence type="ECO:0000259" key="8">
    <source>
        <dbReference type="PROSITE" id="PS51510"/>
    </source>
</evidence>
<keyword evidence="1 5" id="KW-0808">Transferase</keyword>
<dbReference type="NCBIfam" id="NF002194">
    <property type="entry name" value="PRK01059.1-4"/>
    <property type="match status" value="1"/>
</dbReference>
<comment type="activity regulation">
    <text evidence="5">Appears to be allosterically activated by the binding of pArg-containing polypeptides to the pArg-binding pocket localized in the C-terminal domain of McsB.</text>
</comment>
<protein>
    <recommendedName>
        <fullName evidence="5">Protein-arginine kinase</fullName>
        <ecNumber evidence="5">2.7.14.1</ecNumber>
    </recommendedName>
</protein>
<dbReference type="EC" id="2.7.14.1" evidence="5"/>
<feature type="binding site" evidence="5 6">
    <location>
        <begin position="196"/>
        <end position="201"/>
    </location>
    <ligand>
        <name>ATP</name>
        <dbReference type="ChEBI" id="CHEBI:30616"/>
    </ligand>
</feature>
<dbReference type="PROSITE" id="PS00112">
    <property type="entry name" value="PHOSPHAGEN_KINASE"/>
    <property type="match status" value="1"/>
</dbReference>
<evidence type="ECO:0000256" key="3">
    <source>
        <dbReference type="ARBA" id="ARBA00022777"/>
    </source>
</evidence>
<keyword evidence="10" id="KW-1185">Reference proteome</keyword>
<evidence type="ECO:0000256" key="4">
    <source>
        <dbReference type="ARBA" id="ARBA00022840"/>
    </source>
</evidence>
<dbReference type="InterPro" id="IPR000749">
    <property type="entry name" value="ATP-guanido_PTrfase"/>
</dbReference>
<keyword evidence="3 5" id="KW-0418">Kinase</keyword>
<dbReference type="GO" id="GO:1990424">
    <property type="term" value="F:protein arginine kinase activity"/>
    <property type="evidence" value="ECO:0007669"/>
    <property type="project" value="UniProtKB-EC"/>
</dbReference>
<gene>
    <name evidence="5" type="primary">mcsB</name>
    <name evidence="9" type="ORF">HZI73_19590</name>
</gene>
<evidence type="ECO:0000313" key="9">
    <source>
        <dbReference type="EMBL" id="QUI24363.1"/>
    </source>
</evidence>
<dbReference type="InterPro" id="IPR014746">
    <property type="entry name" value="Gln_synth/guanido_kin_cat_dom"/>
</dbReference>
<proteinExistence type="inferred from homology"/>
<dbReference type="Proteomes" id="UP000683246">
    <property type="component" value="Chromosome"/>
</dbReference>
<evidence type="ECO:0000256" key="2">
    <source>
        <dbReference type="ARBA" id="ARBA00022741"/>
    </source>
</evidence>
<dbReference type="GO" id="GO:0005524">
    <property type="term" value="F:ATP binding"/>
    <property type="evidence" value="ECO:0007669"/>
    <property type="project" value="UniProtKB-UniRule"/>
</dbReference>
<dbReference type="GO" id="GO:0046314">
    <property type="term" value="P:phosphocreatine biosynthetic process"/>
    <property type="evidence" value="ECO:0007669"/>
    <property type="project" value="InterPro"/>
</dbReference>